<dbReference type="SMART" id="SM00240">
    <property type="entry name" value="FHA"/>
    <property type="match status" value="1"/>
</dbReference>
<comment type="caution">
    <text evidence="2">The sequence shown here is derived from an EMBL/GenBank/DDBJ whole genome shotgun (WGS) entry which is preliminary data.</text>
</comment>
<dbReference type="InterPro" id="IPR050923">
    <property type="entry name" value="Cell_Proc_Reg/RNA_Proc"/>
</dbReference>
<dbReference type="Gene3D" id="2.60.200.20">
    <property type="match status" value="1"/>
</dbReference>
<dbReference type="PROSITE" id="PS50006">
    <property type="entry name" value="FHA_DOMAIN"/>
    <property type="match status" value="1"/>
</dbReference>
<dbReference type="InterPro" id="IPR008984">
    <property type="entry name" value="SMAD_FHA_dom_sf"/>
</dbReference>
<evidence type="ECO:0000313" key="2">
    <source>
        <dbReference type="EMBL" id="GAA0183035.1"/>
    </source>
</evidence>
<dbReference type="PANTHER" id="PTHR23308">
    <property type="entry name" value="NUCLEAR INHIBITOR OF PROTEIN PHOSPHATASE-1"/>
    <property type="match status" value="1"/>
</dbReference>
<keyword evidence="3" id="KW-1185">Reference proteome</keyword>
<reference evidence="2 3" key="1">
    <citation type="submission" date="2024-01" db="EMBL/GenBank/DDBJ databases">
        <title>The complete chloroplast genome sequence of Lithospermum erythrorhizon: insights into the phylogenetic relationship among Boraginaceae species and the maternal lineages of purple gromwells.</title>
        <authorList>
            <person name="Okada T."/>
            <person name="Watanabe K."/>
        </authorList>
    </citation>
    <scope>NUCLEOTIDE SEQUENCE [LARGE SCALE GENOMIC DNA]</scope>
</reference>
<dbReference type="EMBL" id="BAABME010010964">
    <property type="protein sequence ID" value="GAA0183035.1"/>
    <property type="molecule type" value="Genomic_DNA"/>
</dbReference>
<gene>
    <name evidence="2" type="ORF">LIER_30520</name>
</gene>
<evidence type="ECO:0000259" key="1">
    <source>
        <dbReference type="PROSITE" id="PS50006"/>
    </source>
</evidence>
<proteinExistence type="predicted"/>
<protein>
    <submittedName>
        <fullName evidence="2">RNA splicing factor</fullName>
    </submittedName>
</protein>
<evidence type="ECO:0000313" key="3">
    <source>
        <dbReference type="Proteomes" id="UP001454036"/>
    </source>
</evidence>
<feature type="domain" description="FHA" evidence="1">
    <location>
        <begin position="110"/>
        <end position="160"/>
    </location>
</feature>
<name>A0AAV3RR78_LITER</name>
<dbReference type="SUPFAM" id="SSF49879">
    <property type="entry name" value="SMAD/FHA domain"/>
    <property type="match status" value="1"/>
</dbReference>
<dbReference type="InterPro" id="IPR000253">
    <property type="entry name" value="FHA_dom"/>
</dbReference>
<accession>A0AAV3RR78</accession>
<dbReference type="FunFam" id="2.60.200.20:FF:000063">
    <property type="entry name" value="Predicted protein"/>
    <property type="match status" value="1"/>
</dbReference>
<dbReference type="Proteomes" id="UP001454036">
    <property type="component" value="Unassembled WGS sequence"/>
</dbReference>
<dbReference type="Pfam" id="PF00498">
    <property type="entry name" value="FHA"/>
    <property type="match status" value="1"/>
</dbReference>
<sequence>MSTTRSLSHYYACNLPTHHLKRCQKPSLVANNYVTLLGGFSCLPRKLRVEFNGGQLRYSAIVCASSDDGGSSVATSSTRWLLQPIGDGDSRHIGFKTAMPGAIEIASNTVTVGRVPDKADVVIPVPTVSAMHARIRKTEENLVITDLDSTNGTFIDERRLTPGVPYAALPGNKITFGDTHLAIFMLSKLENAEDFPEAKETEVASEEVKEISNTT</sequence>
<dbReference type="CDD" id="cd00060">
    <property type="entry name" value="FHA"/>
    <property type="match status" value="1"/>
</dbReference>
<dbReference type="AlphaFoldDB" id="A0AAV3RR78"/>
<organism evidence="2 3">
    <name type="scientific">Lithospermum erythrorhizon</name>
    <name type="common">Purple gromwell</name>
    <name type="synonym">Lithospermum officinale var. erythrorhizon</name>
    <dbReference type="NCBI Taxonomy" id="34254"/>
    <lineage>
        <taxon>Eukaryota</taxon>
        <taxon>Viridiplantae</taxon>
        <taxon>Streptophyta</taxon>
        <taxon>Embryophyta</taxon>
        <taxon>Tracheophyta</taxon>
        <taxon>Spermatophyta</taxon>
        <taxon>Magnoliopsida</taxon>
        <taxon>eudicotyledons</taxon>
        <taxon>Gunneridae</taxon>
        <taxon>Pentapetalae</taxon>
        <taxon>asterids</taxon>
        <taxon>lamiids</taxon>
        <taxon>Boraginales</taxon>
        <taxon>Boraginaceae</taxon>
        <taxon>Boraginoideae</taxon>
        <taxon>Lithospermeae</taxon>
        <taxon>Lithospermum</taxon>
    </lineage>
</organism>